<keyword evidence="3 10" id="KW-1134">Transmembrane beta strand</keyword>
<evidence type="ECO:0000256" key="7">
    <source>
        <dbReference type="ARBA" id="ARBA00023136"/>
    </source>
</evidence>
<comment type="similarity">
    <text evidence="10 11">Belongs to the TonB-dependent receptor family.</text>
</comment>
<evidence type="ECO:0000313" key="14">
    <source>
        <dbReference type="EMBL" id="MFD2731751.1"/>
    </source>
</evidence>
<comment type="caution">
    <text evidence="14">The sequence shown here is derived from an EMBL/GenBank/DDBJ whole genome shotgun (WGS) entry which is preliminary data.</text>
</comment>
<dbReference type="EMBL" id="JBHULV010000025">
    <property type="protein sequence ID" value="MFD2731751.1"/>
    <property type="molecule type" value="Genomic_DNA"/>
</dbReference>
<feature type="domain" description="TonB-dependent receptor-like beta-barrel" evidence="12">
    <location>
        <begin position="278"/>
        <end position="736"/>
    </location>
</feature>
<evidence type="ECO:0000313" key="15">
    <source>
        <dbReference type="Proteomes" id="UP001597546"/>
    </source>
</evidence>
<evidence type="ECO:0000256" key="8">
    <source>
        <dbReference type="ARBA" id="ARBA00023170"/>
    </source>
</evidence>
<feature type="domain" description="TonB-dependent receptor plug" evidence="13">
    <location>
        <begin position="145"/>
        <end position="223"/>
    </location>
</feature>
<dbReference type="Gene3D" id="2.170.130.10">
    <property type="entry name" value="TonB-dependent receptor, plug domain"/>
    <property type="match status" value="1"/>
</dbReference>
<accession>A0ABW5TUD1</accession>
<evidence type="ECO:0000256" key="10">
    <source>
        <dbReference type="PROSITE-ProRule" id="PRU01360"/>
    </source>
</evidence>
<keyword evidence="7 10" id="KW-0472">Membrane</keyword>
<dbReference type="Proteomes" id="UP001597546">
    <property type="component" value="Unassembled WGS sequence"/>
</dbReference>
<name>A0ABW5TUD1_9SPHI</name>
<dbReference type="InterPro" id="IPR039426">
    <property type="entry name" value="TonB-dep_rcpt-like"/>
</dbReference>
<dbReference type="Gene3D" id="2.40.170.20">
    <property type="entry name" value="TonB-dependent receptor, beta-barrel domain"/>
    <property type="match status" value="1"/>
</dbReference>
<evidence type="ECO:0000256" key="2">
    <source>
        <dbReference type="ARBA" id="ARBA00022448"/>
    </source>
</evidence>
<keyword evidence="2 10" id="KW-0813">Transport</keyword>
<evidence type="ECO:0000256" key="5">
    <source>
        <dbReference type="ARBA" id="ARBA00022729"/>
    </source>
</evidence>
<keyword evidence="8 14" id="KW-0675">Receptor</keyword>
<reference evidence="15" key="1">
    <citation type="journal article" date="2019" name="Int. J. Syst. Evol. Microbiol.">
        <title>The Global Catalogue of Microorganisms (GCM) 10K type strain sequencing project: providing services to taxonomists for standard genome sequencing and annotation.</title>
        <authorList>
            <consortium name="The Broad Institute Genomics Platform"/>
            <consortium name="The Broad Institute Genome Sequencing Center for Infectious Disease"/>
            <person name="Wu L."/>
            <person name="Ma J."/>
        </authorList>
    </citation>
    <scope>NUCLEOTIDE SEQUENCE [LARGE SCALE GENOMIC DNA]</scope>
    <source>
        <strain evidence="15">KCTC 42456</strain>
    </source>
</reference>
<dbReference type="InterPro" id="IPR000531">
    <property type="entry name" value="Beta-barrel_TonB"/>
</dbReference>
<dbReference type="InterPro" id="IPR037066">
    <property type="entry name" value="Plug_dom_sf"/>
</dbReference>
<keyword evidence="4 10" id="KW-0812">Transmembrane</keyword>
<dbReference type="Gene3D" id="2.60.40.1120">
    <property type="entry name" value="Carboxypeptidase-like, regulatory domain"/>
    <property type="match status" value="1"/>
</dbReference>
<evidence type="ECO:0000256" key="1">
    <source>
        <dbReference type="ARBA" id="ARBA00004571"/>
    </source>
</evidence>
<dbReference type="Pfam" id="PF13715">
    <property type="entry name" value="CarbopepD_reg_2"/>
    <property type="match status" value="1"/>
</dbReference>
<keyword evidence="9 10" id="KW-0998">Cell outer membrane</keyword>
<organism evidence="14 15">
    <name type="scientific">Pedobacter alpinus</name>
    <dbReference type="NCBI Taxonomy" id="1590643"/>
    <lineage>
        <taxon>Bacteria</taxon>
        <taxon>Pseudomonadati</taxon>
        <taxon>Bacteroidota</taxon>
        <taxon>Sphingobacteriia</taxon>
        <taxon>Sphingobacteriales</taxon>
        <taxon>Sphingobacteriaceae</taxon>
        <taxon>Pedobacter</taxon>
    </lineage>
</organism>
<dbReference type="InterPro" id="IPR036942">
    <property type="entry name" value="Beta-barrel_TonB_sf"/>
</dbReference>
<evidence type="ECO:0000256" key="6">
    <source>
        <dbReference type="ARBA" id="ARBA00023077"/>
    </source>
</evidence>
<dbReference type="Pfam" id="PF07715">
    <property type="entry name" value="Plug"/>
    <property type="match status" value="1"/>
</dbReference>
<dbReference type="PROSITE" id="PS52016">
    <property type="entry name" value="TONB_DEPENDENT_REC_3"/>
    <property type="match status" value="1"/>
</dbReference>
<sequence>MKFKIPIIIYVFAFLIINNIAYAQKNRVINGVIKDSANGETLIGASVQVYGAVKIGTVTNAYGYYSLSVPDGVYELVFSYVGYKTITKNVSISKDLKQDVSLESANQLTEVVVSSERKNNNIENPLMGVQKLNVKEINSIPVLFGERDILKTLQLLPGISSAGEGNSGFYVRGGAIDHNLILLDEAPVYNASHLLGFFSTFNSDAIKDVTVYKGGMPAQYGGRLASVLDIKMNDGNKKDYTVEGGIGLIASRLKVEGPFKKDKSSFMISGRRTYADAFLKFSPDSNLNNNTLFFYDLNAKANFILDDKNTLFVSGYFGRDKLGLGDTFGFEWGNATSTVRLNHLFSNRLFSNTSLIYSNYNYIIENLLEANNFKVNSSIKDFNLKQDFQYTANNAHDVKFGMNVIHHTLAPGKITASALSSVNETAIQNRKGVEYAAYFSDEYSVSNKLKLVYGTRFSAFSLFGGGNFNTYDVNGDITNTQSFESNEIVKSYFNLEPRVSAAYQLADNKSIKTSYTRNTQNLHLMSNSTATSPTDLYIMNSNNVKPEIADQFAVGYFSNFKNDSYEFSAEFYYKDMKNQIEYRNGTDLRGNQNIEADLLFGDGRAYGIELFLKKRYGDFNGWIGYTLSKTERQFDQINGGRWFNARQDRTHDLSVVGIYKASKRWTLSSTFVYNTGNAVTYPNGKYQINGTTVFDYADKNSYRTPAYHRLDLSATLEPKIKPDRKYQSSWSFGIYNAYNRKNAFSIDFQDNPDNVNRTQAVQTSLFGIIPSVTWNFKF</sequence>
<evidence type="ECO:0000256" key="4">
    <source>
        <dbReference type="ARBA" id="ARBA00022692"/>
    </source>
</evidence>
<keyword evidence="6 11" id="KW-0798">TonB box</keyword>
<protein>
    <submittedName>
        <fullName evidence="14">TonB-dependent receptor domain-containing protein</fullName>
    </submittedName>
</protein>
<dbReference type="PANTHER" id="PTHR30069">
    <property type="entry name" value="TONB-DEPENDENT OUTER MEMBRANE RECEPTOR"/>
    <property type="match status" value="1"/>
</dbReference>
<dbReference type="PANTHER" id="PTHR30069:SF29">
    <property type="entry name" value="HEMOGLOBIN AND HEMOGLOBIN-HAPTOGLOBIN-BINDING PROTEIN 1-RELATED"/>
    <property type="match status" value="1"/>
</dbReference>
<dbReference type="RefSeq" id="WP_379042048.1">
    <property type="nucleotide sequence ID" value="NZ_JBHSKW010000019.1"/>
</dbReference>
<dbReference type="SUPFAM" id="SSF56935">
    <property type="entry name" value="Porins"/>
    <property type="match status" value="1"/>
</dbReference>
<dbReference type="InterPro" id="IPR008969">
    <property type="entry name" value="CarboxyPept-like_regulatory"/>
</dbReference>
<dbReference type="InterPro" id="IPR012910">
    <property type="entry name" value="Plug_dom"/>
</dbReference>
<keyword evidence="15" id="KW-1185">Reference proteome</keyword>
<proteinExistence type="inferred from homology"/>
<evidence type="ECO:0000256" key="9">
    <source>
        <dbReference type="ARBA" id="ARBA00023237"/>
    </source>
</evidence>
<dbReference type="Pfam" id="PF00593">
    <property type="entry name" value="TonB_dep_Rec_b-barrel"/>
    <property type="match status" value="1"/>
</dbReference>
<keyword evidence="5" id="KW-0732">Signal</keyword>
<comment type="subcellular location">
    <subcellularLocation>
        <location evidence="1 10">Cell outer membrane</location>
        <topology evidence="1 10">Multi-pass membrane protein</topology>
    </subcellularLocation>
</comment>
<evidence type="ECO:0000259" key="13">
    <source>
        <dbReference type="Pfam" id="PF07715"/>
    </source>
</evidence>
<evidence type="ECO:0000256" key="3">
    <source>
        <dbReference type="ARBA" id="ARBA00022452"/>
    </source>
</evidence>
<gene>
    <name evidence="14" type="ORF">ACFSSE_08530</name>
</gene>
<evidence type="ECO:0000256" key="11">
    <source>
        <dbReference type="RuleBase" id="RU003357"/>
    </source>
</evidence>
<dbReference type="SUPFAM" id="SSF49464">
    <property type="entry name" value="Carboxypeptidase regulatory domain-like"/>
    <property type="match status" value="1"/>
</dbReference>
<evidence type="ECO:0000259" key="12">
    <source>
        <dbReference type="Pfam" id="PF00593"/>
    </source>
</evidence>